<comment type="caution">
    <text evidence="2">The sequence shown here is derived from an EMBL/GenBank/DDBJ whole genome shotgun (WGS) entry which is preliminary data.</text>
</comment>
<reference evidence="2" key="1">
    <citation type="submission" date="2021-02" db="EMBL/GenBank/DDBJ databases">
        <authorList>
            <person name="Dougan E. K."/>
            <person name="Rhodes N."/>
            <person name="Thang M."/>
            <person name="Chan C."/>
        </authorList>
    </citation>
    <scope>NUCLEOTIDE SEQUENCE</scope>
</reference>
<keyword evidence="3" id="KW-1185">Reference proteome</keyword>
<dbReference type="EMBL" id="CAJNIZ010003938">
    <property type="protein sequence ID" value="CAE7227449.1"/>
    <property type="molecule type" value="Genomic_DNA"/>
</dbReference>
<protein>
    <submittedName>
        <fullName evidence="2">Uncharacterized protein</fullName>
    </submittedName>
</protein>
<sequence length="330" mass="36390">LIAYRRDNEEINDYEVPARFRALVRKMEKALQAVGSEGKVPQEVYGWFLLNIFMRLEASDTANVRGTAKSDKLEDVMSALRAMWSGASLAQRDADGELFDDEETTDMEEAATWYQEEARRALDKAKTARGYYPVQNPNGGKGSYGAARKGTSHGYAPKDLHTAPMGSTTAETVPADAGVCLATWTTSEQAGLGTEATRTGLVQAHMVEGGTPFLLSSKFLCDMDATINFRSGIAIFKRLSDQQFRLERSPSNHLLLPLTAFAGREDVLSQIWVTAHDETVAELSKAQLEAGEDQSTSDSFKGIRSRSPRQMLKARDSSTRTLMDVLKSRM</sequence>
<name>A0A812KIB0_SYMPI</name>
<evidence type="ECO:0000313" key="3">
    <source>
        <dbReference type="Proteomes" id="UP000649617"/>
    </source>
</evidence>
<dbReference type="Proteomes" id="UP000649617">
    <property type="component" value="Unassembled WGS sequence"/>
</dbReference>
<proteinExistence type="predicted"/>
<feature type="region of interest" description="Disordered" evidence="1">
    <location>
        <begin position="287"/>
        <end position="314"/>
    </location>
</feature>
<accession>A0A812KIB0</accession>
<organism evidence="2 3">
    <name type="scientific">Symbiodinium pilosum</name>
    <name type="common">Dinoflagellate</name>
    <dbReference type="NCBI Taxonomy" id="2952"/>
    <lineage>
        <taxon>Eukaryota</taxon>
        <taxon>Sar</taxon>
        <taxon>Alveolata</taxon>
        <taxon>Dinophyceae</taxon>
        <taxon>Suessiales</taxon>
        <taxon>Symbiodiniaceae</taxon>
        <taxon>Symbiodinium</taxon>
    </lineage>
</organism>
<dbReference type="AlphaFoldDB" id="A0A812KIB0"/>
<feature type="region of interest" description="Disordered" evidence="1">
    <location>
        <begin position="130"/>
        <end position="168"/>
    </location>
</feature>
<feature type="non-terminal residue" evidence="2">
    <location>
        <position position="330"/>
    </location>
</feature>
<evidence type="ECO:0000313" key="2">
    <source>
        <dbReference type="EMBL" id="CAE7227449.1"/>
    </source>
</evidence>
<evidence type="ECO:0000256" key="1">
    <source>
        <dbReference type="SAM" id="MobiDB-lite"/>
    </source>
</evidence>
<gene>
    <name evidence="2" type="ORF">SPIL2461_LOCUS3287</name>
</gene>